<name>A0A915YM65_9BACT</name>
<proteinExistence type="predicted"/>
<dbReference type="PROSITE" id="PS51352">
    <property type="entry name" value="THIOREDOXIN_2"/>
    <property type="match status" value="1"/>
</dbReference>
<dbReference type="InterPro" id="IPR013766">
    <property type="entry name" value="Thioredoxin_domain"/>
</dbReference>
<dbReference type="InterPro" id="IPR036249">
    <property type="entry name" value="Thioredoxin-like_sf"/>
</dbReference>
<dbReference type="Pfam" id="PF08534">
    <property type="entry name" value="Redoxin"/>
    <property type="match status" value="1"/>
</dbReference>
<evidence type="ECO:0000313" key="3">
    <source>
        <dbReference type="Proteomes" id="UP001060919"/>
    </source>
</evidence>
<accession>A0A915YM65</accession>
<dbReference type="InterPro" id="IPR013740">
    <property type="entry name" value="Redoxin"/>
</dbReference>
<dbReference type="Gene3D" id="3.40.30.10">
    <property type="entry name" value="Glutaredoxin"/>
    <property type="match status" value="1"/>
</dbReference>
<dbReference type="GO" id="GO:0016491">
    <property type="term" value="F:oxidoreductase activity"/>
    <property type="evidence" value="ECO:0007669"/>
    <property type="project" value="InterPro"/>
</dbReference>
<sequence length="166" mass="18957">MANRTNKYGLEGNQAPELSVPRWINEKGEESDSIFLADYEGKFKIIYCFQAWCPGCHSQGLPALKKMVEALKENDKVAFIAIQTVFEGQHENTFAKVKEIQKQYELAIPFGHDVGTEATQNISSTMYHYRTGGTPWFILIDQKGRVIFNDFHLNTEKAIEFLKTIC</sequence>
<evidence type="ECO:0000259" key="1">
    <source>
        <dbReference type="PROSITE" id="PS51352"/>
    </source>
</evidence>
<dbReference type="InterPro" id="IPR050553">
    <property type="entry name" value="Thioredoxin_ResA/DsbE_sf"/>
</dbReference>
<organism evidence="2 3">
    <name type="scientific">Aureispira anguillae</name>
    <dbReference type="NCBI Taxonomy" id="2864201"/>
    <lineage>
        <taxon>Bacteria</taxon>
        <taxon>Pseudomonadati</taxon>
        <taxon>Bacteroidota</taxon>
        <taxon>Saprospiria</taxon>
        <taxon>Saprospirales</taxon>
        <taxon>Saprospiraceae</taxon>
        <taxon>Aureispira</taxon>
    </lineage>
</organism>
<evidence type="ECO:0000313" key="2">
    <source>
        <dbReference type="EMBL" id="BDS15511.1"/>
    </source>
</evidence>
<dbReference type="AlphaFoldDB" id="A0A915YM65"/>
<dbReference type="KEGG" id="aup:AsAng_0062950"/>
<keyword evidence="3" id="KW-1185">Reference proteome</keyword>
<dbReference type="PANTHER" id="PTHR42852:SF17">
    <property type="entry name" value="THIOREDOXIN-LIKE PROTEIN HI_1115"/>
    <property type="match status" value="1"/>
</dbReference>
<dbReference type="Proteomes" id="UP001060919">
    <property type="component" value="Chromosome"/>
</dbReference>
<dbReference type="RefSeq" id="WP_264790657.1">
    <property type="nucleotide sequence ID" value="NZ_AP026867.1"/>
</dbReference>
<dbReference type="PANTHER" id="PTHR42852">
    <property type="entry name" value="THIOL:DISULFIDE INTERCHANGE PROTEIN DSBE"/>
    <property type="match status" value="1"/>
</dbReference>
<dbReference type="EMBL" id="AP026867">
    <property type="protein sequence ID" value="BDS15511.1"/>
    <property type="molecule type" value="Genomic_DNA"/>
</dbReference>
<reference evidence="2" key="1">
    <citation type="submission" date="2022-09" db="EMBL/GenBank/DDBJ databases">
        <title>Aureispira anguillicida sp. nov., isolated from Leptocephalus of Japanese eel Anguilla japonica.</title>
        <authorList>
            <person name="Yuasa K."/>
            <person name="Mekata T."/>
            <person name="Ikunari K."/>
        </authorList>
    </citation>
    <scope>NUCLEOTIDE SEQUENCE</scope>
    <source>
        <strain evidence="2">EL160426</strain>
    </source>
</reference>
<dbReference type="SUPFAM" id="SSF52833">
    <property type="entry name" value="Thioredoxin-like"/>
    <property type="match status" value="1"/>
</dbReference>
<feature type="domain" description="Thioredoxin" evidence="1">
    <location>
        <begin position="9"/>
        <end position="166"/>
    </location>
</feature>
<gene>
    <name evidence="2" type="ORF">AsAng_0062950</name>
</gene>
<protein>
    <submittedName>
        <fullName evidence="2">Peroxiredoxin family protein</fullName>
    </submittedName>
</protein>